<protein>
    <submittedName>
        <fullName evidence="1">P-loop NTPase</fullName>
    </submittedName>
</protein>
<evidence type="ECO:0000313" key="1">
    <source>
        <dbReference type="EMBL" id="MFB6490087.1"/>
    </source>
</evidence>
<comment type="caution">
    <text evidence="1">The sequence shown here is derived from an EMBL/GenBank/DDBJ whole genome shotgun (WGS) entry which is preliminary data.</text>
</comment>
<gene>
    <name evidence="1" type="ORF">TU35_002380</name>
</gene>
<dbReference type="EMBL" id="JZWT02000004">
    <property type="protein sequence ID" value="MFB6490087.1"/>
    <property type="molecule type" value="Genomic_DNA"/>
</dbReference>
<reference evidence="1" key="1">
    <citation type="submission" date="2024-07" db="EMBL/GenBank/DDBJ databases">
        <title>Metagenome and Metagenome-Assembled Genomes of Archaea from a hot spring from the geothermal field of Los Azufres, Mexico.</title>
        <authorList>
            <person name="Marin-Paredes R."/>
            <person name="Martinez-Romero E."/>
            <person name="Servin-Garciduenas L.E."/>
        </authorList>
    </citation>
    <scope>NUCLEOTIDE SEQUENCE</scope>
</reference>
<dbReference type="Proteomes" id="UP000033636">
    <property type="component" value="Unassembled WGS sequence"/>
</dbReference>
<accession>A0ACC6UZJ2</accession>
<proteinExistence type="predicted"/>
<organism evidence="1 2">
    <name type="scientific">Thermoproteus sp. AZ2</name>
    <dbReference type="NCBI Taxonomy" id="1609232"/>
    <lineage>
        <taxon>Archaea</taxon>
        <taxon>Thermoproteota</taxon>
        <taxon>Thermoprotei</taxon>
        <taxon>Thermoproteales</taxon>
        <taxon>Thermoproteaceae</taxon>
        <taxon>Thermoproteus</taxon>
    </lineage>
</organism>
<evidence type="ECO:0000313" key="2">
    <source>
        <dbReference type="Proteomes" id="UP000033636"/>
    </source>
</evidence>
<sequence length="232" mass="24881">MSYPSPLLEAAKGRLRGRRVVAVLSGKGGVGKTTVSALLSLALAKSGRPASLFDLDVHGTSAYAIFGAGRRHEVDKAGIKPLEISGVHLFSLAGLVEEPVVLPGANKWGVLLGLVANADIRTEYVVFDMPPGMGDELLLLRTLAPFQPLLVTTPSPLSLDVARRLAKWLEERGPRPRAVVVNMSGLYKGRPELGPYAHFEVPWDPSLEEYVGRIGEYRGPAADAVEKLAVEL</sequence>
<name>A0ACC6UZJ2_9CREN</name>